<keyword evidence="7 13" id="KW-1133">Transmembrane helix</keyword>
<keyword evidence="6 11" id="KW-0630">Potassium</keyword>
<dbReference type="InterPro" id="IPR013518">
    <property type="entry name" value="K_chnl_inward-rec_Kir_cyto"/>
</dbReference>
<dbReference type="PANTHER" id="PTHR11767:SF115">
    <property type="entry name" value="INWARDLY RECTIFYING POTASSIUM CHANNEL 3, ISOFORM D"/>
    <property type="match status" value="1"/>
</dbReference>
<keyword evidence="4 11" id="KW-0812">Transmembrane</keyword>
<feature type="transmembrane region" description="Helical" evidence="13">
    <location>
        <begin position="222"/>
        <end position="244"/>
    </location>
</feature>
<dbReference type="PANTHER" id="PTHR11767">
    <property type="entry name" value="INWARD RECTIFIER POTASSIUM CHANNEL"/>
    <property type="match status" value="1"/>
</dbReference>
<dbReference type="Pfam" id="PF17655">
    <property type="entry name" value="IRK_C"/>
    <property type="match status" value="1"/>
</dbReference>
<evidence type="ECO:0000256" key="9">
    <source>
        <dbReference type="ARBA" id="ARBA00023136"/>
    </source>
</evidence>
<evidence type="ECO:0000259" key="14">
    <source>
        <dbReference type="Pfam" id="PF01007"/>
    </source>
</evidence>
<organism evidence="16 17">
    <name type="scientific">Bicyclus anynana</name>
    <name type="common">Squinting bush brown butterfly</name>
    <dbReference type="NCBI Taxonomy" id="110368"/>
    <lineage>
        <taxon>Eukaryota</taxon>
        <taxon>Metazoa</taxon>
        <taxon>Ecdysozoa</taxon>
        <taxon>Arthropoda</taxon>
        <taxon>Hexapoda</taxon>
        <taxon>Insecta</taxon>
        <taxon>Pterygota</taxon>
        <taxon>Neoptera</taxon>
        <taxon>Endopterygota</taxon>
        <taxon>Lepidoptera</taxon>
        <taxon>Glossata</taxon>
        <taxon>Ditrysia</taxon>
        <taxon>Papilionoidea</taxon>
        <taxon>Nymphalidae</taxon>
        <taxon>Satyrinae</taxon>
        <taxon>Satyrini</taxon>
        <taxon>Mycalesina</taxon>
        <taxon>Bicyclus</taxon>
    </lineage>
</organism>
<dbReference type="Proteomes" id="UP001652582">
    <property type="component" value="Chromosome 2"/>
</dbReference>
<dbReference type="GeneID" id="112054773"/>
<dbReference type="InterPro" id="IPR041647">
    <property type="entry name" value="IRK_C"/>
</dbReference>
<evidence type="ECO:0000256" key="10">
    <source>
        <dbReference type="ARBA" id="ARBA00023303"/>
    </source>
</evidence>
<evidence type="ECO:0000256" key="5">
    <source>
        <dbReference type="ARBA" id="ARBA00022882"/>
    </source>
</evidence>
<evidence type="ECO:0000256" key="13">
    <source>
        <dbReference type="SAM" id="Phobius"/>
    </source>
</evidence>
<proteinExistence type="inferred from homology"/>
<reference evidence="16" key="1">
    <citation type="submission" date="2025-05" db="UniProtKB">
        <authorList>
            <consortium name="RefSeq"/>
        </authorList>
    </citation>
    <scope>NUCLEOTIDE SEQUENCE [LARGE SCALE GENOMIC DNA]</scope>
</reference>
<evidence type="ECO:0000313" key="17">
    <source>
        <dbReference type="RefSeq" id="XP_052742465.1"/>
    </source>
</evidence>
<feature type="transmembrane region" description="Helical" evidence="13">
    <location>
        <begin position="297"/>
        <end position="320"/>
    </location>
</feature>
<dbReference type="SUPFAM" id="SSF81296">
    <property type="entry name" value="E set domains"/>
    <property type="match status" value="1"/>
</dbReference>
<comment type="similarity">
    <text evidence="11">Belongs to the inward rectifier-type potassium channel (TC 1.A.2.1) family.</text>
</comment>
<evidence type="ECO:0000256" key="6">
    <source>
        <dbReference type="ARBA" id="ARBA00022958"/>
    </source>
</evidence>
<name>A0ABM3LTS8_BICAN</name>
<keyword evidence="10 11" id="KW-0407">Ion channel</keyword>
<evidence type="ECO:0000256" key="11">
    <source>
        <dbReference type="RuleBase" id="RU003822"/>
    </source>
</evidence>
<gene>
    <name evidence="17" type="primary">LOC112054773</name>
</gene>
<evidence type="ECO:0000313" key="16">
    <source>
        <dbReference type="Proteomes" id="UP001652582"/>
    </source>
</evidence>
<feature type="domain" description="Inward rectifier potassium channel C-terminal" evidence="15">
    <location>
        <begin position="334"/>
        <end position="497"/>
    </location>
</feature>
<accession>A0ABM3LTS8</accession>
<dbReference type="SUPFAM" id="SSF81324">
    <property type="entry name" value="Voltage-gated potassium channels"/>
    <property type="match status" value="1"/>
</dbReference>
<sequence>MDTITPTDLEYEKINQIYDECINYLKTVKADNFTYEDELKLDDPDPGYETIAEVKEKIKNMQALYVLSKSKSLDPVPNIGFQVENETFSGGSTSSISSVIKSERLRRLSQQLPKIIITQSNTSLSKTKEDNEKLIQNHIIVGNKTEKKIESPIIRPKSVVKKCESIKRTEPAFRYKAYCDFPKRLVSKNGIENVALISNVPFEKMRLLNDTFHTLINLRWRWIVMGTVIVHFAIWLVFAIFWYITALAHYDFEPEPPQRSCVTGGKDFVTIFLASVEAQTTIGFGDRAIDEECPESIFLFIMQLILGTGLSGVLTCVVYAKLTRPEKLSRDGVGFSKKAVICLRDGRLCLMIRAWDLNYDHIISSEFTAHFVNTHRTKESEVIRYYARSLPLQQRQFLLWPVTLVHEINAASPLYRLSPRNIAENSYEITVSLKGASASMGTFTQSQTSYLPKEVVWGHRFPPVVMYDRHRQKYVIDHSKLNAIEPVDTPYCSAHELYRISGSQKEKSDPPGTPGSFSEKVSTFQIERTSSFKRKDKRM</sequence>
<dbReference type="InterPro" id="IPR016449">
    <property type="entry name" value="K_chnl_inward-rec_Kir"/>
</dbReference>
<dbReference type="PRINTS" id="PR01320">
    <property type="entry name" value="KIRCHANNEL"/>
</dbReference>
<dbReference type="InterPro" id="IPR040445">
    <property type="entry name" value="Kir_TM"/>
</dbReference>
<feature type="domain" description="Potassium channel inwardly rectifying transmembrane" evidence="14">
    <location>
        <begin position="186"/>
        <end position="325"/>
    </location>
</feature>
<evidence type="ECO:0000256" key="4">
    <source>
        <dbReference type="ARBA" id="ARBA00022692"/>
    </source>
</evidence>
<evidence type="ECO:0000259" key="15">
    <source>
        <dbReference type="Pfam" id="PF17655"/>
    </source>
</evidence>
<protein>
    <submittedName>
        <fullName evidence="17">ATP-sensitive inward rectifier potassium channel 11-like</fullName>
    </submittedName>
</protein>
<evidence type="ECO:0000256" key="7">
    <source>
        <dbReference type="ARBA" id="ARBA00022989"/>
    </source>
</evidence>
<feature type="compositionally biased region" description="Polar residues" evidence="12">
    <location>
        <begin position="515"/>
        <end position="529"/>
    </location>
</feature>
<keyword evidence="8 11" id="KW-0406">Ion transport</keyword>
<evidence type="ECO:0000256" key="3">
    <source>
        <dbReference type="ARBA" id="ARBA00022538"/>
    </source>
</evidence>
<dbReference type="Gene3D" id="1.10.287.70">
    <property type="match status" value="1"/>
</dbReference>
<evidence type="ECO:0000256" key="2">
    <source>
        <dbReference type="ARBA" id="ARBA00022448"/>
    </source>
</evidence>
<keyword evidence="16" id="KW-1185">Reference proteome</keyword>
<feature type="region of interest" description="Disordered" evidence="12">
    <location>
        <begin position="502"/>
        <end position="539"/>
    </location>
</feature>
<evidence type="ECO:0000256" key="8">
    <source>
        <dbReference type="ARBA" id="ARBA00023065"/>
    </source>
</evidence>
<dbReference type="Gene3D" id="2.60.40.1400">
    <property type="entry name" value="G protein-activated inward rectifier potassium channel 1"/>
    <property type="match status" value="1"/>
</dbReference>
<keyword evidence="9 13" id="KW-0472">Membrane</keyword>
<reference evidence="17" key="2">
    <citation type="submission" date="2025-08" db="UniProtKB">
        <authorList>
            <consortium name="RefSeq"/>
        </authorList>
    </citation>
    <scope>IDENTIFICATION</scope>
</reference>
<keyword evidence="5 11" id="KW-0851">Voltage-gated channel</keyword>
<dbReference type="RefSeq" id="XP_052742465.1">
    <property type="nucleotide sequence ID" value="XM_052886505.1"/>
</dbReference>
<dbReference type="Pfam" id="PF01007">
    <property type="entry name" value="IRK"/>
    <property type="match status" value="1"/>
</dbReference>
<comment type="subcellular location">
    <subcellularLocation>
        <location evidence="1 11">Membrane</location>
        <topology evidence="1 11">Multi-pass membrane protein</topology>
    </subcellularLocation>
</comment>
<evidence type="ECO:0000256" key="1">
    <source>
        <dbReference type="ARBA" id="ARBA00004141"/>
    </source>
</evidence>
<keyword evidence="3 11" id="KW-0633">Potassium transport</keyword>
<evidence type="ECO:0000256" key="12">
    <source>
        <dbReference type="SAM" id="MobiDB-lite"/>
    </source>
</evidence>
<dbReference type="InterPro" id="IPR014756">
    <property type="entry name" value="Ig_E-set"/>
</dbReference>
<keyword evidence="2 11" id="KW-0813">Transport</keyword>